<dbReference type="EMBL" id="BPLQ01004374">
    <property type="protein sequence ID" value="GIY07635.1"/>
    <property type="molecule type" value="Genomic_DNA"/>
</dbReference>
<evidence type="ECO:0000313" key="3">
    <source>
        <dbReference type="Proteomes" id="UP001054837"/>
    </source>
</evidence>
<feature type="chain" id="PRO_5043439197" evidence="1">
    <location>
        <begin position="18"/>
        <end position="92"/>
    </location>
</feature>
<keyword evidence="3" id="KW-1185">Reference proteome</keyword>
<comment type="caution">
    <text evidence="2">The sequence shown here is derived from an EMBL/GenBank/DDBJ whole genome shotgun (WGS) entry which is preliminary data.</text>
</comment>
<sequence length="92" mass="10423">MLIWALILHSVSSLCKSLHSLDALSHITQNQFRWHLHDIGYHFGAPTSENCISNFGNLIVTGQSTRPSLCSTLTQNVHPQEEPALPARKRWY</sequence>
<protein>
    <submittedName>
        <fullName evidence="2">Uncharacterized protein</fullName>
    </submittedName>
</protein>
<dbReference type="AlphaFoldDB" id="A0AAV4QDX0"/>
<name>A0AAV4QDX0_9ARAC</name>
<organism evidence="2 3">
    <name type="scientific">Caerostris darwini</name>
    <dbReference type="NCBI Taxonomy" id="1538125"/>
    <lineage>
        <taxon>Eukaryota</taxon>
        <taxon>Metazoa</taxon>
        <taxon>Ecdysozoa</taxon>
        <taxon>Arthropoda</taxon>
        <taxon>Chelicerata</taxon>
        <taxon>Arachnida</taxon>
        <taxon>Araneae</taxon>
        <taxon>Araneomorphae</taxon>
        <taxon>Entelegynae</taxon>
        <taxon>Araneoidea</taxon>
        <taxon>Araneidae</taxon>
        <taxon>Caerostris</taxon>
    </lineage>
</organism>
<gene>
    <name evidence="2" type="ORF">CDAR_93351</name>
</gene>
<evidence type="ECO:0000313" key="2">
    <source>
        <dbReference type="EMBL" id="GIY07635.1"/>
    </source>
</evidence>
<feature type="signal peptide" evidence="1">
    <location>
        <begin position="1"/>
        <end position="17"/>
    </location>
</feature>
<evidence type="ECO:0000256" key="1">
    <source>
        <dbReference type="SAM" id="SignalP"/>
    </source>
</evidence>
<accession>A0AAV4QDX0</accession>
<reference evidence="2 3" key="1">
    <citation type="submission" date="2021-06" db="EMBL/GenBank/DDBJ databases">
        <title>Caerostris darwini draft genome.</title>
        <authorList>
            <person name="Kono N."/>
            <person name="Arakawa K."/>
        </authorList>
    </citation>
    <scope>NUCLEOTIDE SEQUENCE [LARGE SCALE GENOMIC DNA]</scope>
</reference>
<proteinExistence type="predicted"/>
<dbReference type="Proteomes" id="UP001054837">
    <property type="component" value="Unassembled WGS sequence"/>
</dbReference>
<keyword evidence="1" id="KW-0732">Signal</keyword>